<name>A0ABW7WAX8_9NOCA</name>
<gene>
    <name evidence="2" type="ORF">ACH49Z_32235</name>
</gene>
<evidence type="ECO:0000313" key="2">
    <source>
        <dbReference type="EMBL" id="MFI2234527.1"/>
    </source>
</evidence>
<evidence type="ECO:0000313" key="3">
    <source>
        <dbReference type="Proteomes" id="UP001611494"/>
    </source>
</evidence>
<protein>
    <submittedName>
        <fullName evidence="2">Uncharacterized protein</fullName>
    </submittedName>
</protein>
<feature type="compositionally biased region" description="Low complexity" evidence="1">
    <location>
        <begin position="371"/>
        <end position="384"/>
    </location>
</feature>
<keyword evidence="3" id="KW-1185">Reference proteome</keyword>
<proteinExistence type="predicted"/>
<feature type="region of interest" description="Disordered" evidence="1">
    <location>
        <begin position="299"/>
        <end position="416"/>
    </location>
</feature>
<evidence type="ECO:0000256" key="1">
    <source>
        <dbReference type="SAM" id="MobiDB-lite"/>
    </source>
</evidence>
<comment type="caution">
    <text evidence="2">The sequence shown here is derived from an EMBL/GenBank/DDBJ whole genome shotgun (WGS) entry which is preliminary data.</text>
</comment>
<feature type="compositionally biased region" description="Basic and acidic residues" evidence="1">
    <location>
        <begin position="299"/>
        <end position="317"/>
    </location>
</feature>
<dbReference type="RefSeq" id="WP_397067334.1">
    <property type="nucleotide sequence ID" value="NZ_JBIRYL010000030.1"/>
</dbReference>
<dbReference type="EMBL" id="JBIRYL010000030">
    <property type="protein sequence ID" value="MFI2234527.1"/>
    <property type="molecule type" value="Genomic_DNA"/>
</dbReference>
<dbReference type="Proteomes" id="UP001611494">
    <property type="component" value="Unassembled WGS sequence"/>
</dbReference>
<reference evidence="2 3" key="1">
    <citation type="submission" date="2024-10" db="EMBL/GenBank/DDBJ databases">
        <title>The Natural Products Discovery Center: Release of the First 8490 Sequenced Strains for Exploring Actinobacteria Biosynthetic Diversity.</title>
        <authorList>
            <person name="Kalkreuter E."/>
            <person name="Kautsar S.A."/>
            <person name="Yang D."/>
            <person name="Bader C.D."/>
            <person name="Teijaro C.N."/>
            <person name="Fluegel L."/>
            <person name="Davis C.M."/>
            <person name="Simpson J.R."/>
            <person name="Lauterbach L."/>
            <person name="Steele A.D."/>
            <person name="Gui C."/>
            <person name="Meng S."/>
            <person name="Li G."/>
            <person name="Viehrig K."/>
            <person name="Ye F."/>
            <person name="Su P."/>
            <person name="Kiefer A.F."/>
            <person name="Nichols A."/>
            <person name="Cepeda A.J."/>
            <person name="Yan W."/>
            <person name="Fan B."/>
            <person name="Jiang Y."/>
            <person name="Adhikari A."/>
            <person name="Zheng C.-J."/>
            <person name="Schuster L."/>
            <person name="Cowan T.M."/>
            <person name="Smanski M.J."/>
            <person name="Chevrette M.G."/>
            <person name="De Carvalho L.P.S."/>
            <person name="Shen B."/>
        </authorList>
    </citation>
    <scope>NUCLEOTIDE SEQUENCE [LARGE SCALE GENOMIC DNA]</scope>
    <source>
        <strain evidence="2 3">NPDC019377</strain>
    </source>
</reference>
<sequence length="416" mass="45900">MSENEVDQIARETALMGRSALAAIQQWRMQHPGKTRIPRKVQKQALRLWRNEMAAQQVRMAHNRRVLRAEIAGRVEWHRQCALDTWARSGGYPSEQQQEQLIKARQEIERAIARAPEFTATERGQAISALVSAHYATDPRKPAPPVWGGRLAGISALRARLADRLSRQQLGIAVPGRHGLGRPTAPTVGGLHSYWTQPRPAPSFQAPQPQQVPQPPQQPGVSPADIERIEARQRQLAEQIAVANRAIAERDQLQAKVQDLGARYVDSQQLNRQIADDLASRGRELSDVHTELDRVRAERDDLRRQLDGISENKETPTKNRPSAPDAPETPERNGRKSGGRTTVTRRPGAPETPGPQGRSRGAKAEKRAKTPAAPGVPVGAAAGVNGRSPQMAGTPDLPEPPAEPTVPDWEWEGFDR</sequence>
<feature type="region of interest" description="Disordered" evidence="1">
    <location>
        <begin position="189"/>
        <end position="222"/>
    </location>
</feature>
<organism evidence="2 3">
    <name type="scientific">Nocardia testacea</name>
    <dbReference type="NCBI Taxonomy" id="248551"/>
    <lineage>
        <taxon>Bacteria</taxon>
        <taxon>Bacillati</taxon>
        <taxon>Actinomycetota</taxon>
        <taxon>Actinomycetes</taxon>
        <taxon>Mycobacteriales</taxon>
        <taxon>Nocardiaceae</taxon>
        <taxon>Nocardia</taxon>
    </lineage>
</organism>
<accession>A0ABW7WAX8</accession>